<reference evidence="4" key="1">
    <citation type="submission" date="2020-09" db="EMBL/GenBank/DDBJ databases">
        <title>The genome sequence of strain Labrenzia suaedae 4C16A.</title>
        <authorList>
            <person name="Liu Y."/>
        </authorList>
    </citation>
    <scope>NUCLEOTIDE SEQUENCE [LARGE SCALE GENOMIC DNA]</scope>
    <source>
        <strain evidence="4">4C16A</strain>
    </source>
</reference>
<evidence type="ECO:0000313" key="4">
    <source>
        <dbReference type="Proteomes" id="UP000632063"/>
    </source>
</evidence>
<feature type="compositionally biased region" description="Low complexity" evidence="1">
    <location>
        <begin position="27"/>
        <end position="50"/>
    </location>
</feature>
<name>A0ABR9CQD2_9HYPH</name>
<dbReference type="EMBL" id="JACYXI010000010">
    <property type="protein sequence ID" value="MBD8893063.1"/>
    <property type="molecule type" value="Genomic_DNA"/>
</dbReference>
<gene>
    <name evidence="3" type="ORF">IG616_16090</name>
</gene>
<comment type="caution">
    <text evidence="3">The sequence shown here is derived from an EMBL/GenBank/DDBJ whole genome shotgun (WGS) entry which is preliminary data.</text>
</comment>
<feature type="region of interest" description="Disordered" evidence="1">
    <location>
        <begin position="27"/>
        <end position="54"/>
    </location>
</feature>
<feature type="chain" id="PRO_5046776141" evidence="2">
    <location>
        <begin position="22"/>
        <end position="120"/>
    </location>
</feature>
<evidence type="ECO:0000256" key="2">
    <source>
        <dbReference type="SAM" id="SignalP"/>
    </source>
</evidence>
<reference evidence="3 4" key="2">
    <citation type="journal article" date="2021" name="Int. J. Syst. Evol. Microbiol.">
        <title>Roseibium litorale sp. nov., isolated from a tidal flat sediment and proposal for the reclassification of Labrenzia polysiphoniae as Roseibium polysiphoniae comb. nov.</title>
        <authorList>
            <person name="Liu Y."/>
            <person name="Pei T."/>
            <person name="Du J."/>
            <person name="Chao M."/>
            <person name="Deng M.R."/>
            <person name="Zhu H."/>
        </authorList>
    </citation>
    <scope>NUCLEOTIDE SEQUENCE [LARGE SCALE GENOMIC DNA]</scope>
    <source>
        <strain evidence="3 4">4C16A</strain>
    </source>
</reference>
<sequence length="120" mass="12884">MKTHTTTTIGLILGLSLSLSAALVPANAQQASNNQSSNRSSSSTGSSNGSDPTGGVILCASKSCMLQQAASSPNYPPKHPPLVIESKEGCSLEWRYIRLSNGMVREIRECERPIRPVHYR</sequence>
<organism evidence="3 4">
    <name type="scientific">Roseibium litorale</name>
    <dbReference type="NCBI Taxonomy" id="2803841"/>
    <lineage>
        <taxon>Bacteria</taxon>
        <taxon>Pseudomonadati</taxon>
        <taxon>Pseudomonadota</taxon>
        <taxon>Alphaproteobacteria</taxon>
        <taxon>Hyphomicrobiales</taxon>
        <taxon>Stappiaceae</taxon>
        <taxon>Roseibium</taxon>
    </lineage>
</organism>
<accession>A0ABR9CQD2</accession>
<keyword evidence="4" id="KW-1185">Reference proteome</keyword>
<evidence type="ECO:0000256" key="1">
    <source>
        <dbReference type="SAM" id="MobiDB-lite"/>
    </source>
</evidence>
<evidence type="ECO:0000313" key="3">
    <source>
        <dbReference type="EMBL" id="MBD8893063.1"/>
    </source>
</evidence>
<proteinExistence type="predicted"/>
<keyword evidence="2" id="KW-0732">Signal</keyword>
<dbReference type="RefSeq" id="WP_192149180.1">
    <property type="nucleotide sequence ID" value="NZ_JACYXI010000010.1"/>
</dbReference>
<feature type="signal peptide" evidence="2">
    <location>
        <begin position="1"/>
        <end position="21"/>
    </location>
</feature>
<dbReference type="Proteomes" id="UP000632063">
    <property type="component" value="Unassembled WGS sequence"/>
</dbReference>
<protein>
    <submittedName>
        <fullName evidence="3">Uncharacterized protein</fullName>
    </submittedName>
</protein>